<gene>
    <name evidence="2" type="ORF">NTEN_LOCUS15306</name>
</gene>
<evidence type="ECO:0000256" key="1">
    <source>
        <dbReference type="SAM" id="MobiDB-lite"/>
    </source>
</evidence>
<dbReference type="Proteomes" id="UP000479000">
    <property type="component" value="Unassembled WGS sequence"/>
</dbReference>
<feature type="region of interest" description="Disordered" evidence="1">
    <location>
        <begin position="32"/>
        <end position="106"/>
    </location>
</feature>
<protein>
    <submittedName>
        <fullName evidence="2">Uncharacterized protein</fullName>
    </submittedName>
</protein>
<dbReference type="AlphaFoldDB" id="A0A6H5H9R7"/>
<reference evidence="2 3" key="1">
    <citation type="submission" date="2020-02" db="EMBL/GenBank/DDBJ databases">
        <authorList>
            <person name="Ferguson B K."/>
        </authorList>
    </citation>
    <scope>NUCLEOTIDE SEQUENCE [LARGE SCALE GENOMIC DNA]</scope>
</reference>
<name>A0A6H5H9R7_9HEMI</name>
<proteinExistence type="predicted"/>
<keyword evidence="3" id="KW-1185">Reference proteome</keyword>
<evidence type="ECO:0000313" key="2">
    <source>
        <dbReference type="EMBL" id="CAB0010259.1"/>
    </source>
</evidence>
<accession>A0A6H5H9R7</accession>
<evidence type="ECO:0000313" key="3">
    <source>
        <dbReference type="Proteomes" id="UP000479000"/>
    </source>
</evidence>
<sequence length="106" mass="11669">MAWYDGVRRRGQGIGRLRCSLVTYLVPVRKPHCPRSAAGATESPMAELAERQRQGDPLGGDPAQQVPRQSPLQRSALDYCAPPFEQSHRSGNSVRTPANFRAALNK</sequence>
<organism evidence="2 3">
    <name type="scientific">Nesidiocoris tenuis</name>
    <dbReference type="NCBI Taxonomy" id="355587"/>
    <lineage>
        <taxon>Eukaryota</taxon>
        <taxon>Metazoa</taxon>
        <taxon>Ecdysozoa</taxon>
        <taxon>Arthropoda</taxon>
        <taxon>Hexapoda</taxon>
        <taxon>Insecta</taxon>
        <taxon>Pterygota</taxon>
        <taxon>Neoptera</taxon>
        <taxon>Paraneoptera</taxon>
        <taxon>Hemiptera</taxon>
        <taxon>Heteroptera</taxon>
        <taxon>Panheteroptera</taxon>
        <taxon>Cimicomorpha</taxon>
        <taxon>Miridae</taxon>
        <taxon>Dicyphina</taxon>
        <taxon>Nesidiocoris</taxon>
    </lineage>
</organism>
<dbReference type="EMBL" id="CADCXU010022944">
    <property type="protein sequence ID" value="CAB0010259.1"/>
    <property type="molecule type" value="Genomic_DNA"/>
</dbReference>